<feature type="region of interest" description="Disordered" evidence="1">
    <location>
        <begin position="173"/>
        <end position="238"/>
    </location>
</feature>
<name>A0A2S8FSQ8_9BACT</name>
<evidence type="ECO:0000313" key="2">
    <source>
        <dbReference type="EMBL" id="PQO35197.1"/>
    </source>
</evidence>
<dbReference type="RefSeq" id="WP_105355029.1">
    <property type="nucleotide sequence ID" value="NZ_PUIB01000016.1"/>
</dbReference>
<feature type="compositionally biased region" description="Polar residues" evidence="1">
    <location>
        <begin position="1"/>
        <end position="11"/>
    </location>
</feature>
<feature type="compositionally biased region" description="Basic and acidic residues" evidence="1">
    <location>
        <begin position="175"/>
        <end position="185"/>
    </location>
</feature>
<dbReference type="EMBL" id="PUIB01000016">
    <property type="protein sequence ID" value="PQO35197.1"/>
    <property type="molecule type" value="Genomic_DNA"/>
</dbReference>
<protein>
    <submittedName>
        <fullName evidence="2">Uncharacterized protein</fullName>
    </submittedName>
</protein>
<proteinExistence type="predicted"/>
<dbReference type="AlphaFoldDB" id="A0A2S8FSQ8"/>
<evidence type="ECO:0000256" key="1">
    <source>
        <dbReference type="SAM" id="MobiDB-lite"/>
    </source>
</evidence>
<reference evidence="2 3" key="1">
    <citation type="submission" date="2018-02" db="EMBL/GenBank/DDBJ databases">
        <title>Comparative genomes isolates from brazilian mangrove.</title>
        <authorList>
            <person name="Araujo J.E."/>
            <person name="Taketani R.G."/>
            <person name="Silva M.C.P."/>
            <person name="Loureco M.V."/>
            <person name="Andreote F.D."/>
        </authorList>
    </citation>
    <scope>NUCLEOTIDE SEQUENCE [LARGE SCALE GENOMIC DNA]</scope>
    <source>
        <strain evidence="2 3">NAP PRIS-MGV</strain>
    </source>
</reference>
<dbReference type="Proteomes" id="UP000239388">
    <property type="component" value="Unassembled WGS sequence"/>
</dbReference>
<feature type="region of interest" description="Disordered" evidence="1">
    <location>
        <begin position="1"/>
        <end position="24"/>
    </location>
</feature>
<sequence>MEEQSPESQLDSIDASATDLNDQEISSEEIARLNTVSQPYVGRWNSLVSTTNWEKGRIIAQWRQSLVEQKAPATEFSDEAWASRVGSVTGQHVGRLRRVYERFGDVFEKFDKLFWSHFQAAIDWEDAEMWLEGAVQNGWSVASMRNQRWETMGSLDGERPRDEDVVVTELDEDFEPHAEGGESELKGSVGEIEPHDGMPVPEGPDFGDEDGPSALPREVSQTGEEGAEAEASGEEQPALVKPFSEIGKLPEDVLDAFDAMKLAIIRHKSMGWSEIKLEEMISCIESLKVLANAPSGDPVKKPRGDEEESAAEESKSE</sequence>
<gene>
    <name evidence="2" type="ORF">C5Y98_14710</name>
</gene>
<organism evidence="2 3">
    <name type="scientific">Blastopirellula marina</name>
    <dbReference type="NCBI Taxonomy" id="124"/>
    <lineage>
        <taxon>Bacteria</taxon>
        <taxon>Pseudomonadati</taxon>
        <taxon>Planctomycetota</taxon>
        <taxon>Planctomycetia</taxon>
        <taxon>Pirellulales</taxon>
        <taxon>Pirellulaceae</taxon>
        <taxon>Blastopirellula</taxon>
    </lineage>
</organism>
<comment type="caution">
    <text evidence="2">The sequence shown here is derived from an EMBL/GenBank/DDBJ whole genome shotgun (WGS) entry which is preliminary data.</text>
</comment>
<accession>A0A2S8FSQ8</accession>
<evidence type="ECO:0000313" key="3">
    <source>
        <dbReference type="Proteomes" id="UP000239388"/>
    </source>
</evidence>
<feature type="region of interest" description="Disordered" evidence="1">
    <location>
        <begin position="291"/>
        <end position="317"/>
    </location>
</feature>
<dbReference type="OrthoDB" id="264328at2"/>